<evidence type="ECO:0000259" key="9">
    <source>
        <dbReference type="Pfam" id="PF13947"/>
    </source>
</evidence>
<name>A0A7N2LKF9_QUELO</name>
<feature type="domain" description="Wall-associated receptor kinase galacturonan-binding" evidence="9">
    <location>
        <begin position="31"/>
        <end position="90"/>
    </location>
</feature>
<dbReference type="InterPro" id="IPR025287">
    <property type="entry name" value="WAK_GUB"/>
</dbReference>
<dbReference type="AlphaFoldDB" id="A0A7N2LKF9"/>
<dbReference type="GO" id="GO:0004674">
    <property type="term" value="F:protein serine/threonine kinase activity"/>
    <property type="evidence" value="ECO:0007669"/>
    <property type="project" value="UniProtKB-KW"/>
</dbReference>
<evidence type="ECO:0000256" key="5">
    <source>
        <dbReference type="ARBA" id="ARBA00023157"/>
    </source>
</evidence>
<evidence type="ECO:0000313" key="10">
    <source>
        <dbReference type="EnsemblPlants" id="QL04p083705:mrna:CDS:1"/>
    </source>
</evidence>
<protein>
    <recommendedName>
        <fullName evidence="12">Wall-associated receptor kinase galacturonan-binding domain-containing protein</fullName>
    </recommendedName>
</protein>
<dbReference type="Proteomes" id="UP000594261">
    <property type="component" value="Chromosome 4"/>
</dbReference>
<keyword evidence="11" id="KW-1185">Reference proteome</keyword>
<evidence type="ECO:0000259" key="8">
    <source>
        <dbReference type="Pfam" id="PF08488"/>
    </source>
</evidence>
<evidence type="ECO:0000256" key="1">
    <source>
        <dbReference type="ARBA" id="ARBA00004479"/>
    </source>
</evidence>
<keyword evidence="5" id="KW-1015">Disulfide bond</keyword>
<evidence type="ECO:0000256" key="7">
    <source>
        <dbReference type="SAM" id="SignalP"/>
    </source>
</evidence>
<feature type="chain" id="PRO_5029511909" description="Wall-associated receptor kinase galacturonan-binding domain-containing protein" evidence="7">
    <location>
        <begin position="24"/>
        <end position="305"/>
    </location>
</feature>
<evidence type="ECO:0000256" key="2">
    <source>
        <dbReference type="ARBA" id="ARBA00022527"/>
    </source>
</evidence>
<dbReference type="EnsemblPlants" id="QL04p083705:mrna">
    <property type="protein sequence ID" value="QL04p083705:mrna:CDS:1"/>
    <property type="gene ID" value="QL04p083705"/>
</dbReference>
<reference evidence="10" key="2">
    <citation type="submission" date="2021-01" db="UniProtKB">
        <authorList>
            <consortium name="EnsemblPlants"/>
        </authorList>
    </citation>
    <scope>IDENTIFICATION</scope>
</reference>
<sequence length="305" mass="33238">MAEAMLVFQIIVLLGSMNAFVKAVGLVNSSCSQSCGNVSIPFPFGIEPDCYISDSYKINCNHSFSPPKPTFSTLTEMEVLDISLDGTLRVNYPRFLSCSNGTKTKPFDSLAARSLVFSQSRNRFIAIGCDNFASLNDAEDVVICGCMSVCDNKAINSSNGCNGINCCQTTIPSGLQDFSLSLKPIDPNHPTSSCKYAFIVEQKWFETNLTNAFEIVNMSHAPVVLEWFVDPTLSSLVTGNNLSYKYDDNSTYLCANRSSSVSYLNSTLTCSCKPGFEGNPYFPDPQVPERCTGKLPLSLASSVVY</sequence>
<evidence type="ECO:0000313" key="11">
    <source>
        <dbReference type="Proteomes" id="UP000594261"/>
    </source>
</evidence>
<reference evidence="10 11" key="1">
    <citation type="journal article" date="2016" name="G3 (Bethesda)">
        <title>First Draft Assembly and Annotation of the Genome of a California Endemic Oak Quercus lobata Nee (Fagaceae).</title>
        <authorList>
            <person name="Sork V.L."/>
            <person name="Fitz-Gibbon S.T."/>
            <person name="Puiu D."/>
            <person name="Crepeau M."/>
            <person name="Gugger P.F."/>
            <person name="Sherman R."/>
            <person name="Stevens K."/>
            <person name="Langley C.H."/>
            <person name="Pellegrini M."/>
            <person name="Salzberg S.L."/>
        </authorList>
    </citation>
    <scope>NUCLEOTIDE SEQUENCE [LARGE SCALE GENOMIC DNA]</scope>
    <source>
        <strain evidence="10 11">cv. SW786</strain>
    </source>
</reference>
<organism evidence="10 11">
    <name type="scientific">Quercus lobata</name>
    <name type="common">Valley oak</name>
    <dbReference type="NCBI Taxonomy" id="97700"/>
    <lineage>
        <taxon>Eukaryota</taxon>
        <taxon>Viridiplantae</taxon>
        <taxon>Streptophyta</taxon>
        <taxon>Embryophyta</taxon>
        <taxon>Tracheophyta</taxon>
        <taxon>Spermatophyta</taxon>
        <taxon>Magnoliopsida</taxon>
        <taxon>eudicotyledons</taxon>
        <taxon>Gunneridae</taxon>
        <taxon>Pentapetalae</taxon>
        <taxon>rosids</taxon>
        <taxon>fabids</taxon>
        <taxon>Fagales</taxon>
        <taxon>Fagaceae</taxon>
        <taxon>Quercus</taxon>
    </lineage>
</organism>
<comment type="subcellular location">
    <subcellularLocation>
        <location evidence="1">Membrane</location>
        <topology evidence="1">Single-pass type I membrane protein</topology>
    </subcellularLocation>
</comment>
<keyword evidence="4 7" id="KW-0732">Signal</keyword>
<keyword evidence="3" id="KW-0808">Transferase</keyword>
<dbReference type="PANTHER" id="PTHR33491">
    <property type="entry name" value="OSJNBA0016N04.9 PROTEIN"/>
    <property type="match status" value="1"/>
</dbReference>
<feature type="signal peptide" evidence="7">
    <location>
        <begin position="1"/>
        <end position="23"/>
    </location>
</feature>
<dbReference type="InterPro" id="IPR013695">
    <property type="entry name" value="WAK"/>
</dbReference>
<keyword evidence="2" id="KW-0418">Kinase</keyword>
<dbReference type="Gramene" id="QL04p083705:mrna">
    <property type="protein sequence ID" value="QL04p083705:mrna:CDS:1"/>
    <property type="gene ID" value="QL04p083705"/>
</dbReference>
<dbReference type="InParanoid" id="A0A7N2LKF9"/>
<keyword evidence="2" id="KW-0723">Serine/threonine-protein kinase</keyword>
<feature type="domain" description="Wall-associated receptor kinase" evidence="8">
    <location>
        <begin position="160"/>
        <end position="231"/>
    </location>
</feature>
<dbReference type="Pfam" id="PF13947">
    <property type="entry name" value="GUB_WAK_bind"/>
    <property type="match status" value="1"/>
</dbReference>
<proteinExistence type="predicted"/>
<dbReference type="Pfam" id="PF08488">
    <property type="entry name" value="WAK"/>
    <property type="match status" value="1"/>
</dbReference>
<dbReference type="OMA" id="NTEYHED"/>
<evidence type="ECO:0000256" key="4">
    <source>
        <dbReference type="ARBA" id="ARBA00022729"/>
    </source>
</evidence>
<evidence type="ECO:0008006" key="12">
    <source>
        <dbReference type="Google" id="ProtNLM"/>
    </source>
</evidence>
<dbReference type="GO" id="GO:0030247">
    <property type="term" value="F:polysaccharide binding"/>
    <property type="evidence" value="ECO:0007669"/>
    <property type="project" value="InterPro"/>
</dbReference>
<accession>A0A7N2LKF9</accession>
<evidence type="ECO:0000256" key="3">
    <source>
        <dbReference type="ARBA" id="ARBA00022679"/>
    </source>
</evidence>
<dbReference type="GO" id="GO:0016020">
    <property type="term" value="C:membrane"/>
    <property type="evidence" value="ECO:0007669"/>
    <property type="project" value="UniProtKB-SubCell"/>
</dbReference>
<keyword evidence="6" id="KW-0325">Glycoprotein</keyword>
<evidence type="ECO:0000256" key="6">
    <source>
        <dbReference type="ARBA" id="ARBA00023180"/>
    </source>
</evidence>
<dbReference type="EMBL" id="LRBV02000004">
    <property type="status" value="NOT_ANNOTATED_CDS"/>
    <property type="molecule type" value="Genomic_DNA"/>
</dbReference>